<gene>
    <name evidence="3" type="ORF">METZ01_LOCUS415955</name>
</gene>
<evidence type="ECO:0000313" key="3">
    <source>
        <dbReference type="EMBL" id="SVD63101.1"/>
    </source>
</evidence>
<protein>
    <recommendedName>
        <fullName evidence="2">Concentrative nucleoside transporter N-terminal domain-containing protein</fullName>
    </recommendedName>
</protein>
<name>A0A382WYM6_9ZZZZ</name>
<keyword evidence="1" id="KW-0472">Membrane</keyword>
<feature type="non-terminal residue" evidence="3">
    <location>
        <position position="56"/>
    </location>
</feature>
<dbReference type="AlphaFoldDB" id="A0A382WYM6"/>
<reference evidence="3" key="1">
    <citation type="submission" date="2018-05" db="EMBL/GenBank/DDBJ databases">
        <authorList>
            <person name="Lanie J.A."/>
            <person name="Ng W.-L."/>
            <person name="Kazmierczak K.M."/>
            <person name="Andrzejewski T.M."/>
            <person name="Davidsen T.M."/>
            <person name="Wayne K.J."/>
            <person name="Tettelin H."/>
            <person name="Glass J.I."/>
            <person name="Rusch D."/>
            <person name="Podicherti R."/>
            <person name="Tsui H.-C.T."/>
            <person name="Winkler M.E."/>
        </authorList>
    </citation>
    <scope>NUCLEOTIDE SEQUENCE</scope>
</reference>
<dbReference type="Pfam" id="PF01773">
    <property type="entry name" value="Nucleos_tra2_N"/>
    <property type="match status" value="1"/>
</dbReference>
<feature type="transmembrane region" description="Helical" evidence="1">
    <location>
        <begin position="28"/>
        <end position="48"/>
    </location>
</feature>
<proteinExistence type="predicted"/>
<feature type="domain" description="Concentrative nucleoside transporter N-terminal" evidence="2">
    <location>
        <begin position="5"/>
        <end position="55"/>
    </location>
</feature>
<keyword evidence="1" id="KW-0812">Transmembrane</keyword>
<evidence type="ECO:0000256" key="1">
    <source>
        <dbReference type="SAM" id="Phobius"/>
    </source>
</evidence>
<evidence type="ECO:0000259" key="2">
    <source>
        <dbReference type="Pfam" id="PF01773"/>
    </source>
</evidence>
<dbReference type="InterPro" id="IPR002668">
    <property type="entry name" value="CNT_N_dom"/>
</dbReference>
<sequence length="56" mass="5876">MISILGIVLIPLAAYGFSTNRAAINPRTVFGAFIIQAGLGFLVLYVPAGKQLLATL</sequence>
<keyword evidence="1" id="KW-1133">Transmembrane helix</keyword>
<dbReference type="EMBL" id="UINC01163025">
    <property type="protein sequence ID" value="SVD63101.1"/>
    <property type="molecule type" value="Genomic_DNA"/>
</dbReference>
<organism evidence="3">
    <name type="scientific">marine metagenome</name>
    <dbReference type="NCBI Taxonomy" id="408172"/>
    <lineage>
        <taxon>unclassified sequences</taxon>
        <taxon>metagenomes</taxon>
        <taxon>ecological metagenomes</taxon>
    </lineage>
</organism>
<accession>A0A382WYM6</accession>